<feature type="signal peptide" evidence="2">
    <location>
        <begin position="1"/>
        <end position="17"/>
    </location>
</feature>
<name>A0A7R9Q2G9_9ACAR</name>
<dbReference type="OrthoDB" id="6022531at2759"/>
<reference evidence="3" key="1">
    <citation type="submission" date="2020-11" db="EMBL/GenBank/DDBJ databases">
        <authorList>
            <person name="Tran Van P."/>
        </authorList>
    </citation>
    <scope>NUCLEOTIDE SEQUENCE</scope>
</reference>
<organism evidence="3">
    <name type="scientific">Medioppia subpectinata</name>
    <dbReference type="NCBI Taxonomy" id="1979941"/>
    <lineage>
        <taxon>Eukaryota</taxon>
        <taxon>Metazoa</taxon>
        <taxon>Ecdysozoa</taxon>
        <taxon>Arthropoda</taxon>
        <taxon>Chelicerata</taxon>
        <taxon>Arachnida</taxon>
        <taxon>Acari</taxon>
        <taxon>Acariformes</taxon>
        <taxon>Sarcoptiformes</taxon>
        <taxon>Oribatida</taxon>
        <taxon>Brachypylina</taxon>
        <taxon>Oppioidea</taxon>
        <taxon>Oppiidae</taxon>
        <taxon>Medioppia</taxon>
    </lineage>
</organism>
<keyword evidence="4" id="KW-1185">Reference proteome</keyword>
<dbReference type="Proteomes" id="UP000759131">
    <property type="component" value="Unassembled WGS sequence"/>
</dbReference>
<dbReference type="AlphaFoldDB" id="A0A7R9Q2G9"/>
<evidence type="ECO:0000313" key="4">
    <source>
        <dbReference type="Proteomes" id="UP000759131"/>
    </source>
</evidence>
<gene>
    <name evidence="3" type="ORF">OSB1V03_LOCUS10337</name>
</gene>
<proteinExistence type="predicted"/>
<dbReference type="EMBL" id="OC862077">
    <property type="protein sequence ID" value="CAD7629923.1"/>
    <property type="molecule type" value="Genomic_DNA"/>
</dbReference>
<dbReference type="PANTHER" id="PTHR24373">
    <property type="entry name" value="SLIT RELATED LEUCINE-RICH REPEAT NEURONAL PROTEIN"/>
    <property type="match status" value="1"/>
</dbReference>
<evidence type="ECO:0000313" key="3">
    <source>
        <dbReference type="EMBL" id="CAD7629923.1"/>
    </source>
</evidence>
<accession>A0A7R9Q2G9</accession>
<feature type="chain" id="PRO_5036211689" description="Oplophorus-luciferin 2-monooxygenase non-catalytic subunit" evidence="2">
    <location>
        <begin position="18"/>
        <end position="306"/>
    </location>
</feature>
<protein>
    <recommendedName>
        <fullName evidence="5">Oplophorus-luciferin 2-monooxygenase non-catalytic subunit</fullName>
    </recommendedName>
</protein>
<keyword evidence="1 2" id="KW-0732">Signal</keyword>
<sequence length="306" mass="33620">MSVCLLALSALIGHVVGECRGYKIKSPCTFSDGPGYCDIHCTGGDKIDLKAIFNDLSSRLPADRKPFRELVLESKAIEELPANAFSGIQFTSINISNGDHIKRVNVGAFDGTASTITKLSLHYAPVTELATDESDLFGAIDTLKALETFQMLRTGVQSFPSLALSGHRKLTHIYVYQNPLKSISANAFTDLPALRVLLFDGNTGIERVADHAFTVGPNSSDHSLDLLFDAQLNNPFADRAFESIGCATSIRFGLKSLKYLTSDEFNAFFSENPMNTVIDLSIDCADSLNQWIREKYPKVWHDLNCK</sequence>
<evidence type="ECO:0008006" key="5">
    <source>
        <dbReference type="Google" id="ProtNLM"/>
    </source>
</evidence>
<dbReference type="EMBL" id="CAJPIZ010007502">
    <property type="protein sequence ID" value="CAG2110353.1"/>
    <property type="molecule type" value="Genomic_DNA"/>
</dbReference>
<dbReference type="InterPro" id="IPR032675">
    <property type="entry name" value="LRR_dom_sf"/>
</dbReference>
<dbReference type="Gene3D" id="3.80.10.10">
    <property type="entry name" value="Ribonuclease Inhibitor"/>
    <property type="match status" value="1"/>
</dbReference>
<dbReference type="SUPFAM" id="SSF52058">
    <property type="entry name" value="L domain-like"/>
    <property type="match status" value="1"/>
</dbReference>
<evidence type="ECO:0000256" key="2">
    <source>
        <dbReference type="SAM" id="SignalP"/>
    </source>
</evidence>
<dbReference type="PANTHER" id="PTHR24373:SF275">
    <property type="entry name" value="TIR DOMAIN-CONTAINING PROTEIN"/>
    <property type="match status" value="1"/>
</dbReference>
<dbReference type="InterPro" id="IPR050328">
    <property type="entry name" value="Dev_Immune_Receptor"/>
</dbReference>
<evidence type="ECO:0000256" key="1">
    <source>
        <dbReference type="ARBA" id="ARBA00022729"/>
    </source>
</evidence>